<feature type="domain" description="TRAP C4-dicarboxylate transport system permease DctM subunit" evidence="3">
    <location>
        <begin position="146"/>
        <end position="677"/>
    </location>
</feature>
<proteinExistence type="predicted"/>
<dbReference type="InterPro" id="IPR021814">
    <property type="entry name" value="DUF3394"/>
</dbReference>
<dbReference type="EMBL" id="APGJ01000004">
    <property type="protein sequence ID" value="EYD72760.1"/>
    <property type="molecule type" value="Genomic_DNA"/>
</dbReference>
<feature type="transmembrane region" description="Helical" evidence="2">
    <location>
        <begin position="403"/>
        <end position="424"/>
    </location>
</feature>
<gene>
    <name evidence="4" type="ORF">Lokhon_01565</name>
</gene>
<evidence type="ECO:0000313" key="4">
    <source>
        <dbReference type="EMBL" id="EYD72760.1"/>
    </source>
</evidence>
<dbReference type="NCBIfam" id="TIGR02123">
    <property type="entry name" value="TRAP_fused"/>
    <property type="match status" value="1"/>
</dbReference>
<dbReference type="STRING" id="1122180.Lokhon_01565"/>
<feature type="transmembrane region" description="Helical" evidence="2">
    <location>
        <begin position="207"/>
        <end position="228"/>
    </location>
</feature>
<feature type="transmembrane region" description="Helical" evidence="2">
    <location>
        <begin position="76"/>
        <end position="93"/>
    </location>
</feature>
<feature type="transmembrane region" description="Helical" evidence="2">
    <location>
        <begin position="36"/>
        <end position="56"/>
    </location>
</feature>
<feature type="transmembrane region" description="Helical" evidence="2">
    <location>
        <begin position="105"/>
        <end position="122"/>
    </location>
</feature>
<feature type="transmembrane region" description="Helical" evidence="2">
    <location>
        <begin position="312"/>
        <end position="329"/>
    </location>
</feature>
<comment type="function">
    <text evidence="1">Part of the tripartite ATP-independent periplasmic (TRAP) transport system.</text>
</comment>
<feature type="transmembrane region" description="Helical" evidence="2">
    <location>
        <begin position="158"/>
        <end position="181"/>
    </location>
</feature>
<keyword evidence="5" id="KW-1185">Reference proteome</keyword>
<dbReference type="OrthoDB" id="9759894at2"/>
<feature type="transmembrane region" description="Helical" evidence="2">
    <location>
        <begin position="594"/>
        <end position="614"/>
    </location>
</feature>
<dbReference type="InterPro" id="IPR011853">
    <property type="entry name" value="TRAP_DctM-Dct_fused"/>
</dbReference>
<dbReference type="RefSeq" id="WP_017929043.1">
    <property type="nucleotide sequence ID" value="NZ_KB822999.1"/>
</dbReference>
<keyword evidence="1" id="KW-0813">Transport</keyword>
<dbReference type="GO" id="GO:0022857">
    <property type="term" value="F:transmembrane transporter activity"/>
    <property type="evidence" value="ECO:0007669"/>
    <property type="project" value="UniProtKB-UniRule"/>
</dbReference>
<feature type="transmembrane region" description="Helical" evidence="2">
    <location>
        <begin position="526"/>
        <end position="543"/>
    </location>
</feature>
<dbReference type="AlphaFoldDB" id="A0A017HEL7"/>
<dbReference type="eggNOG" id="COG4666">
    <property type="taxonomic scope" value="Bacteria"/>
</dbReference>
<dbReference type="InterPro" id="IPR010656">
    <property type="entry name" value="DctM"/>
</dbReference>
<dbReference type="PANTHER" id="PTHR43849:SF2">
    <property type="entry name" value="BLL3936 PROTEIN"/>
    <property type="match status" value="1"/>
</dbReference>
<reference evidence="4 5" key="1">
    <citation type="submission" date="2013-03" db="EMBL/GenBank/DDBJ databases">
        <authorList>
            <person name="Fiebig A."/>
            <person name="Goeker M."/>
            <person name="Klenk H.-P.P."/>
        </authorList>
    </citation>
    <scope>NUCLEOTIDE SEQUENCE [LARGE SCALE GENOMIC DNA]</scope>
    <source>
        <strain evidence="4 5">DSM 17492</strain>
    </source>
</reference>
<feature type="transmembrane region" description="Helical" evidence="2">
    <location>
        <begin position="134"/>
        <end position="151"/>
    </location>
</feature>
<keyword evidence="2" id="KW-0472">Membrane</keyword>
<dbReference type="HOGENOM" id="CLU_007041_3_1_5"/>
<sequence>MADQREDRDDRQYSDDDLQDLVTSTDSGARAPVNRATATLIAVTALTWSLFQLWIAQPQLWFGAYLPVLNSSQTRPIHLMFAIFLAFLAYPAFKSSPRDRIPLIDWGLALVGAFCAFYVFWFSDHLAMTARSGLPTQVQVIIGSVGLVVLLEASRRALGPALTIVGSLFLAYAYFGTGWLIPDLVEHEGLSFTSLINAQWLDTAGVFGIPLGVSTAFVFLFVLFGSLLDKAGAGNYFIQLAFAGLGHLRGGPAKAAVVGSAMTGLISGSSIANVVTTGTFTIPLMKRVGFSREQAGAVEVASSVNGQIMPPVMGAAAFLMVEFIGISYIEVIKHAFIPAVISYIALVYIVHLEALKRGMPALGESKSFAGMIVKFAIGFVVAGVAFTALIYGVDALEAALPSLTAPIMMLVLAAVYLGLLRVAAKRPDLALDDPSDEEIRLPTVGEVYATGLHYVLPILVLVWFLMVERQSPAKSAFYATCLMLIIIVTQRPLKALFRGQGGEIAHEFGAGFHDLRDGLIAGARNMIGIGVATAAAGIIVATVTKTPIGTELAGLVEQLSGGILILMLVFVGLFSLILGMGLPTTANYIVVSSLMASVVVNLGAQEGLIVPLIAAHLFVFYFGIMADVTPPVGLASFAAAAVSGGDPIKTGFTAFFYSLRTVALPFLFIYNPALILYGIDLGTWFGIGQAAFIFVVATIAMLLFAAATQGYFLAPSKIHESAALLVVAFTLFVPGFWLNQIQSPFQTYQPAEFETAVAEADPGDRLRLRIEGPDFNSGEITETTLVMDITGDGGAAERIDASGLLLFPEDGVVRLDEPMFGTPAAEKLADFDFYADAPVQIAQVQAPRERISKYVFYIPALLLLGVVVLLQRRRQTVPAF</sequence>
<dbReference type="PANTHER" id="PTHR43849">
    <property type="entry name" value="BLL3936 PROTEIN"/>
    <property type="match status" value="1"/>
</dbReference>
<dbReference type="PATRIC" id="fig|1122180.6.peg.1543"/>
<feature type="transmembrane region" description="Helical" evidence="2">
    <location>
        <begin position="367"/>
        <end position="391"/>
    </location>
</feature>
<evidence type="ECO:0000256" key="1">
    <source>
        <dbReference type="RuleBase" id="RU369079"/>
    </source>
</evidence>
<feature type="transmembrane region" description="Helical" evidence="2">
    <location>
        <begin position="654"/>
        <end position="679"/>
    </location>
</feature>
<keyword evidence="1" id="KW-1003">Cell membrane</keyword>
<protein>
    <submittedName>
        <fullName evidence="4">TRAP-type uncharacterized transport system, fused permease component</fullName>
    </submittedName>
</protein>
<feature type="transmembrane region" description="Helical" evidence="2">
    <location>
        <begin position="335"/>
        <end position="355"/>
    </location>
</feature>
<dbReference type="Pfam" id="PF06808">
    <property type="entry name" value="DctM"/>
    <property type="match status" value="1"/>
</dbReference>
<feature type="transmembrane region" description="Helical" evidence="2">
    <location>
        <begin position="854"/>
        <end position="870"/>
    </location>
</feature>
<keyword evidence="1" id="KW-0997">Cell inner membrane</keyword>
<feature type="transmembrane region" description="Helical" evidence="2">
    <location>
        <begin position="563"/>
        <end position="582"/>
    </location>
</feature>
<feature type="transmembrane region" description="Helical" evidence="2">
    <location>
        <begin position="721"/>
        <end position="738"/>
    </location>
</feature>
<accession>A0A017HEL7</accession>
<dbReference type="Proteomes" id="UP000025047">
    <property type="component" value="Unassembled WGS sequence"/>
</dbReference>
<feature type="transmembrane region" description="Helical" evidence="2">
    <location>
        <begin position="472"/>
        <end position="489"/>
    </location>
</feature>
<comment type="subcellular location">
    <subcellularLocation>
        <location evidence="1">Cell inner membrane</location>
        <topology evidence="1">Multi-pass membrane protein</topology>
    </subcellularLocation>
</comment>
<name>A0A017HEL7_9RHOB</name>
<comment type="caution">
    <text evidence="4">The sequence shown here is derived from an EMBL/GenBank/DDBJ whole genome shotgun (WGS) entry which is preliminary data.</text>
</comment>
<organism evidence="4 5">
    <name type="scientific">Limimaricola hongkongensis DSM 17492</name>
    <dbReference type="NCBI Taxonomy" id="1122180"/>
    <lineage>
        <taxon>Bacteria</taxon>
        <taxon>Pseudomonadati</taxon>
        <taxon>Pseudomonadota</taxon>
        <taxon>Alphaproteobacteria</taxon>
        <taxon>Rhodobacterales</taxon>
        <taxon>Paracoccaceae</taxon>
        <taxon>Limimaricola</taxon>
    </lineage>
</organism>
<evidence type="ECO:0000259" key="3">
    <source>
        <dbReference type="Pfam" id="PF06808"/>
    </source>
</evidence>
<evidence type="ECO:0000256" key="2">
    <source>
        <dbReference type="SAM" id="Phobius"/>
    </source>
</evidence>
<keyword evidence="2" id="KW-1133">Transmembrane helix</keyword>
<dbReference type="GO" id="GO:0005886">
    <property type="term" value="C:plasma membrane"/>
    <property type="evidence" value="ECO:0007669"/>
    <property type="project" value="UniProtKB-SubCell"/>
</dbReference>
<feature type="transmembrane region" description="Helical" evidence="2">
    <location>
        <begin position="691"/>
        <end position="714"/>
    </location>
</feature>
<dbReference type="Pfam" id="PF11874">
    <property type="entry name" value="DUF3394"/>
    <property type="match status" value="1"/>
</dbReference>
<evidence type="ECO:0000313" key="5">
    <source>
        <dbReference type="Proteomes" id="UP000025047"/>
    </source>
</evidence>
<feature type="transmembrane region" description="Helical" evidence="2">
    <location>
        <begin position="445"/>
        <end position="466"/>
    </location>
</feature>
<keyword evidence="2" id="KW-0812">Transmembrane</keyword>